<dbReference type="PANTHER" id="PTHR46645:SF2">
    <property type="entry name" value="GRAM DOMAIN-CONTAINING PROTEIN 2B"/>
    <property type="match status" value="1"/>
</dbReference>
<feature type="region of interest" description="Disordered" evidence="1">
    <location>
        <begin position="235"/>
        <end position="318"/>
    </location>
</feature>
<sequence>MPHGVEQQQTTTTESSDSFNLGRRNSGRLFGKSRNVDNADSDDGLSPTTTTTTMSSAVMSLKKQESQFHKLFPTIPQQELLLETYSCALKKDFLYHGKMFVSQNWICFHSRIIHKQLQVTIPVGSVRTIKKHRMVKLLPNALCLLTSDGTKYRFTSLMSRDTTYNHLHSLCKNLEDHNSEAALPCPDPSHSAPSRRPRPRSLLLNPPEEFSRSVRRRASCQDQALARTPLSGDFQGSYCTQCETPPRIDSPDGAPPSRHGDGEDDDSDGGRRGSTPRSDSEDGSPTRGAESGNSGRDPPRCNGHAKGPPGWPCPALTDPGPAGKKRSLSLLWLYLFIVLLLVLVSCYMAVRINLLEEMLARIAIPPKPPLRPQRYGEV</sequence>
<accession>A0AAJ7SW67</accession>
<name>A0AAJ7SW67_PETMA</name>
<dbReference type="InterPro" id="IPR052633">
    <property type="entry name" value="GRAM_domain_protein_2B"/>
</dbReference>
<evidence type="ECO:0000256" key="1">
    <source>
        <dbReference type="SAM" id="MobiDB-lite"/>
    </source>
</evidence>
<dbReference type="GO" id="GO:0005881">
    <property type="term" value="C:cytoplasmic microtubule"/>
    <property type="evidence" value="ECO:0007669"/>
    <property type="project" value="TreeGrafter"/>
</dbReference>
<evidence type="ECO:0000256" key="2">
    <source>
        <dbReference type="SAM" id="Phobius"/>
    </source>
</evidence>
<dbReference type="PANTHER" id="PTHR46645">
    <property type="entry name" value="GRAM DOMAIN-CONTAINING PROTEIN 2B-RELATED"/>
    <property type="match status" value="1"/>
</dbReference>
<feature type="domain" description="GRAM" evidence="3">
    <location>
        <begin position="66"/>
        <end position="133"/>
    </location>
</feature>
<gene>
    <name evidence="5 6" type="primary">LOC116940700</name>
</gene>
<dbReference type="Gene3D" id="2.30.29.30">
    <property type="entry name" value="Pleckstrin-homology domain (PH domain)/Phosphotyrosine-binding domain (PTB)"/>
    <property type="match status" value="1"/>
</dbReference>
<keyword evidence="4" id="KW-1185">Reference proteome</keyword>
<dbReference type="InterPro" id="IPR011993">
    <property type="entry name" value="PH-like_dom_sf"/>
</dbReference>
<dbReference type="KEGG" id="pmrn:116940700"/>
<keyword evidence="2" id="KW-0812">Transmembrane</keyword>
<feature type="region of interest" description="Disordered" evidence="1">
    <location>
        <begin position="182"/>
        <end position="220"/>
    </location>
</feature>
<reference evidence="5 6" key="1">
    <citation type="submission" date="2025-04" db="UniProtKB">
        <authorList>
            <consortium name="RefSeq"/>
        </authorList>
    </citation>
    <scope>IDENTIFICATION</scope>
    <source>
        <tissue evidence="5 6">Sperm</tissue>
    </source>
</reference>
<keyword evidence="2" id="KW-1133">Transmembrane helix</keyword>
<evidence type="ECO:0000313" key="6">
    <source>
        <dbReference type="RefSeq" id="XP_032806758.1"/>
    </source>
</evidence>
<dbReference type="Proteomes" id="UP001318040">
    <property type="component" value="Chromosome 1"/>
</dbReference>
<organism evidence="4 6">
    <name type="scientific">Petromyzon marinus</name>
    <name type="common">Sea lamprey</name>
    <dbReference type="NCBI Taxonomy" id="7757"/>
    <lineage>
        <taxon>Eukaryota</taxon>
        <taxon>Metazoa</taxon>
        <taxon>Chordata</taxon>
        <taxon>Craniata</taxon>
        <taxon>Vertebrata</taxon>
        <taxon>Cyclostomata</taxon>
        <taxon>Hyperoartia</taxon>
        <taxon>Petromyzontiformes</taxon>
        <taxon>Petromyzontidae</taxon>
        <taxon>Petromyzon</taxon>
    </lineage>
</organism>
<feature type="region of interest" description="Disordered" evidence="1">
    <location>
        <begin position="1"/>
        <end position="51"/>
    </location>
</feature>
<dbReference type="SMART" id="SM00568">
    <property type="entry name" value="GRAM"/>
    <property type="match status" value="1"/>
</dbReference>
<feature type="transmembrane region" description="Helical" evidence="2">
    <location>
        <begin position="331"/>
        <end position="350"/>
    </location>
</feature>
<dbReference type="CDD" id="cd13220">
    <property type="entry name" value="PH-GRAM_GRAMDC"/>
    <property type="match status" value="1"/>
</dbReference>
<dbReference type="RefSeq" id="XP_032806758.1">
    <property type="nucleotide sequence ID" value="XM_032950867.1"/>
</dbReference>
<protein>
    <submittedName>
        <fullName evidence="5 6">GRAM domain-containing protein 2A-like isoform X1</fullName>
    </submittedName>
</protein>
<dbReference type="InterPro" id="IPR004182">
    <property type="entry name" value="GRAM"/>
</dbReference>
<dbReference type="RefSeq" id="XP_032806750.1">
    <property type="nucleotide sequence ID" value="XM_032950859.1"/>
</dbReference>
<keyword evidence="2" id="KW-0472">Membrane</keyword>
<dbReference type="AlphaFoldDB" id="A0AAJ7SW67"/>
<evidence type="ECO:0000313" key="4">
    <source>
        <dbReference type="Proteomes" id="UP001318040"/>
    </source>
</evidence>
<evidence type="ECO:0000313" key="5">
    <source>
        <dbReference type="RefSeq" id="XP_032806750.1"/>
    </source>
</evidence>
<dbReference type="Pfam" id="PF02893">
    <property type="entry name" value="GRAM"/>
    <property type="match status" value="1"/>
</dbReference>
<reference evidence="4" key="2">
    <citation type="submission" date="2025-05" db="UniProtKB">
        <authorList>
            <consortium name="RefSeq"/>
        </authorList>
    </citation>
    <scope>NUCLEOTIDE SEQUENCE [LARGE SCALE GENOMIC DNA]</scope>
</reference>
<evidence type="ECO:0000259" key="3">
    <source>
        <dbReference type="SMART" id="SM00568"/>
    </source>
</evidence>
<proteinExistence type="predicted"/>